<feature type="transmembrane region" description="Helical" evidence="8">
    <location>
        <begin position="278"/>
        <end position="297"/>
    </location>
</feature>
<dbReference type="PANTHER" id="PTHR23501:SF197">
    <property type="entry name" value="COMD"/>
    <property type="match status" value="1"/>
</dbReference>
<feature type="transmembrane region" description="Helical" evidence="8">
    <location>
        <begin position="18"/>
        <end position="37"/>
    </location>
</feature>
<proteinExistence type="inferred from homology"/>
<dbReference type="EMBL" id="LS483468">
    <property type="protein sequence ID" value="SQI33322.1"/>
    <property type="molecule type" value="Genomic_DNA"/>
</dbReference>
<evidence type="ECO:0000313" key="11">
    <source>
        <dbReference type="Proteomes" id="UP000249091"/>
    </source>
</evidence>
<feature type="transmembrane region" description="Helical" evidence="8">
    <location>
        <begin position="112"/>
        <end position="133"/>
    </location>
</feature>
<dbReference type="AlphaFoldDB" id="A0A2X4UFM3"/>
<feature type="transmembrane region" description="Helical" evidence="8">
    <location>
        <begin position="235"/>
        <end position="257"/>
    </location>
</feature>
<keyword evidence="5 8" id="KW-0812">Transmembrane</keyword>
<reference evidence="10 11" key="1">
    <citation type="submission" date="2018-06" db="EMBL/GenBank/DDBJ databases">
        <authorList>
            <consortium name="Pathogen Informatics"/>
            <person name="Doyle S."/>
        </authorList>
    </citation>
    <scope>NUCLEOTIDE SEQUENCE [LARGE SCALE GENOMIC DNA]</scope>
    <source>
        <strain evidence="10 11">NCTC10994</strain>
    </source>
</reference>
<accession>A0A2X4UFM3</accession>
<keyword evidence="11" id="KW-1185">Reference proteome</keyword>
<dbReference type="KEGG" id="rcr:NCTC10994_02534"/>
<feature type="transmembrane region" description="Helical" evidence="8">
    <location>
        <begin position="309"/>
        <end position="330"/>
    </location>
</feature>
<feature type="transmembrane region" description="Helical" evidence="8">
    <location>
        <begin position="413"/>
        <end position="436"/>
    </location>
</feature>
<keyword evidence="4" id="KW-1003">Cell membrane</keyword>
<evidence type="ECO:0000256" key="4">
    <source>
        <dbReference type="ARBA" id="ARBA00022475"/>
    </source>
</evidence>
<dbReference type="GO" id="GO:0005886">
    <property type="term" value="C:plasma membrane"/>
    <property type="evidence" value="ECO:0007669"/>
    <property type="project" value="UniProtKB-SubCell"/>
</dbReference>
<keyword evidence="6 8" id="KW-1133">Transmembrane helix</keyword>
<dbReference type="Pfam" id="PF07690">
    <property type="entry name" value="MFS_1"/>
    <property type="match status" value="2"/>
</dbReference>
<evidence type="ECO:0000256" key="5">
    <source>
        <dbReference type="ARBA" id="ARBA00022692"/>
    </source>
</evidence>
<evidence type="ECO:0000259" key="9">
    <source>
        <dbReference type="PROSITE" id="PS50850"/>
    </source>
</evidence>
<comment type="subcellular location">
    <subcellularLocation>
        <location evidence="1">Cell membrane</location>
        <topology evidence="1">Multi-pass membrane protein</topology>
    </subcellularLocation>
</comment>
<dbReference type="RefSeq" id="WP_072701248.1">
    <property type="nucleotide sequence ID" value="NZ_JAFBBL010000001.1"/>
</dbReference>
<evidence type="ECO:0000256" key="7">
    <source>
        <dbReference type="ARBA" id="ARBA00023136"/>
    </source>
</evidence>
<feature type="domain" description="Major facilitator superfamily (MFS) profile" evidence="9">
    <location>
        <begin position="22"/>
        <end position="502"/>
    </location>
</feature>
<feature type="transmembrane region" description="Helical" evidence="8">
    <location>
        <begin position="342"/>
        <end position="361"/>
    </location>
</feature>
<dbReference type="GO" id="GO:0022857">
    <property type="term" value="F:transmembrane transporter activity"/>
    <property type="evidence" value="ECO:0007669"/>
    <property type="project" value="InterPro"/>
</dbReference>
<evidence type="ECO:0000313" key="10">
    <source>
        <dbReference type="EMBL" id="SQI33322.1"/>
    </source>
</evidence>
<evidence type="ECO:0000256" key="8">
    <source>
        <dbReference type="SAM" id="Phobius"/>
    </source>
</evidence>
<dbReference type="FunFam" id="1.20.1720.10:FF:000004">
    <property type="entry name" value="EmrB/QacA family drug resistance transporter"/>
    <property type="match status" value="1"/>
</dbReference>
<dbReference type="NCBIfam" id="TIGR00711">
    <property type="entry name" value="efflux_EmrB"/>
    <property type="match status" value="1"/>
</dbReference>
<dbReference type="PROSITE" id="PS50850">
    <property type="entry name" value="MFS"/>
    <property type="match status" value="1"/>
</dbReference>
<sequence length="523" mass="55248">MRADTAPSRNGIEFDRRTITFIFAGLMATMLVASLNQTVLNPALPTIVGELHGVDKMLWIVTAYILASTVTMPIYGKLGDLFGRKPLLMTALAIFLVGSTISAFAGDITWLIVGRAVQGAGGGGLMVLSQATVADVIPARQRGKYLGIMSSVFAVSSVGGPLLGGWFTEGPGWRWVFYINLPLGILALIAVALFLRLPSGRSSRPRIDVAGMTVLSLATTLLVLVATWGGSRYPWTSPVLLGLIAATLATAVLFLFIESRVPEPILPLHLFRDRNFDVTTLAGLLNSVALFGVAAYMPTYLQMVAGRSATVAGLLMFSMMGAMLFTSTLTGRLVSRTGRYKVTPIVGSVLVSAAMLLLSLLTVDTPIWVLCCFLAVLGIGLGASMQIMVLVVQNSFPVEEVGTATAGNNYFRQIGATLGSAVVGSVFASRLSVLLLERVPEGQLSGEGANSLTPTAVQALPDAVKQPIVESYNDALTPIYLVISPLAMVAAILLCFVVEKPLATTITRRADRAVSDPAASPSL</sequence>
<keyword evidence="7 8" id="KW-0472">Membrane</keyword>
<evidence type="ECO:0000256" key="2">
    <source>
        <dbReference type="ARBA" id="ARBA00007520"/>
    </source>
</evidence>
<dbReference type="SUPFAM" id="SSF103473">
    <property type="entry name" value="MFS general substrate transporter"/>
    <property type="match status" value="2"/>
</dbReference>
<feature type="transmembrane region" description="Helical" evidence="8">
    <location>
        <begin position="57"/>
        <end position="75"/>
    </location>
</feature>
<evidence type="ECO:0000256" key="6">
    <source>
        <dbReference type="ARBA" id="ARBA00022989"/>
    </source>
</evidence>
<dbReference type="InterPro" id="IPR004638">
    <property type="entry name" value="EmrB-like"/>
</dbReference>
<protein>
    <submittedName>
        <fullName evidence="10">Drug resistance efflux protein</fullName>
    </submittedName>
</protein>
<organism evidence="10 11">
    <name type="scientific">Rhodococcus coprophilus</name>
    <dbReference type="NCBI Taxonomy" id="38310"/>
    <lineage>
        <taxon>Bacteria</taxon>
        <taxon>Bacillati</taxon>
        <taxon>Actinomycetota</taxon>
        <taxon>Actinomycetes</taxon>
        <taxon>Mycobacteriales</taxon>
        <taxon>Nocardiaceae</taxon>
        <taxon>Rhodococcus</taxon>
    </lineage>
</organism>
<dbReference type="Proteomes" id="UP000249091">
    <property type="component" value="Chromosome 1"/>
</dbReference>
<dbReference type="CDD" id="cd17502">
    <property type="entry name" value="MFS_Azr1_MDR_like"/>
    <property type="match status" value="1"/>
</dbReference>
<dbReference type="PANTHER" id="PTHR23501">
    <property type="entry name" value="MAJOR FACILITATOR SUPERFAMILY"/>
    <property type="match status" value="1"/>
</dbReference>
<gene>
    <name evidence="10" type="primary">bmr3_6</name>
    <name evidence="10" type="ORF">NCTC10994_02534</name>
</gene>
<feature type="transmembrane region" description="Helical" evidence="8">
    <location>
        <begin position="145"/>
        <end position="163"/>
    </location>
</feature>
<evidence type="ECO:0000256" key="3">
    <source>
        <dbReference type="ARBA" id="ARBA00022448"/>
    </source>
</evidence>
<feature type="transmembrane region" description="Helical" evidence="8">
    <location>
        <begin position="367"/>
        <end position="392"/>
    </location>
</feature>
<comment type="similarity">
    <text evidence="2">Belongs to the major facilitator superfamily. TCR/Tet family.</text>
</comment>
<feature type="transmembrane region" description="Helical" evidence="8">
    <location>
        <begin position="209"/>
        <end position="229"/>
    </location>
</feature>
<dbReference type="Gene3D" id="1.20.1720.10">
    <property type="entry name" value="Multidrug resistance protein D"/>
    <property type="match status" value="1"/>
</dbReference>
<feature type="transmembrane region" description="Helical" evidence="8">
    <location>
        <begin position="175"/>
        <end position="197"/>
    </location>
</feature>
<dbReference type="InterPro" id="IPR011701">
    <property type="entry name" value="MFS"/>
</dbReference>
<dbReference type="STRING" id="1219011.GCA_001895045_02679"/>
<dbReference type="PRINTS" id="PR01036">
    <property type="entry name" value="TCRTETB"/>
</dbReference>
<dbReference type="Gene3D" id="1.20.1250.20">
    <property type="entry name" value="MFS general substrate transporter like domains"/>
    <property type="match status" value="1"/>
</dbReference>
<keyword evidence="3" id="KW-0813">Transport</keyword>
<feature type="transmembrane region" description="Helical" evidence="8">
    <location>
        <begin position="479"/>
        <end position="498"/>
    </location>
</feature>
<feature type="transmembrane region" description="Helical" evidence="8">
    <location>
        <begin position="87"/>
        <end position="106"/>
    </location>
</feature>
<dbReference type="InterPro" id="IPR036259">
    <property type="entry name" value="MFS_trans_sf"/>
</dbReference>
<dbReference type="InterPro" id="IPR020846">
    <property type="entry name" value="MFS_dom"/>
</dbReference>
<name>A0A2X4UFM3_9NOCA</name>
<evidence type="ECO:0000256" key="1">
    <source>
        <dbReference type="ARBA" id="ARBA00004651"/>
    </source>
</evidence>